<dbReference type="GO" id="GO:0022857">
    <property type="term" value="F:transmembrane transporter activity"/>
    <property type="evidence" value="ECO:0007669"/>
    <property type="project" value="InterPro"/>
</dbReference>
<evidence type="ECO:0000256" key="4">
    <source>
        <dbReference type="ARBA" id="ARBA00022989"/>
    </source>
</evidence>
<reference evidence="9" key="1">
    <citation type="submission" date="2005-09" db="EMBL/GenBank/DDBJ databases">
        <title>Complete genome sequence of Clostridium kluyveri and comparative genomics of Clostridia species.</title>
        <authorList>
            <person name="Inui M."/>
            <person name="Nonaka H."/>
            <person name="Shinoda Y."/>
            <person name="Ikenaga Y."/>
            <person name="Abe M."/>
            <person name="Naito K."/>
            <person name="Vertes A.A."/>
            <person name="Yukawa H."/>
        </authorList>
    </citation>
    <scope>NUCLEOTIDE SEQUENCE [LARGE SCALE GENOMIC DNA]</scope>
    <source>
        <strain evidence="9">NBRC 12016</strain>
    </source>
</reference>
<dbReference type="PRINTS" id="PR01036">
    <property type="entry name" value="TCRTETB"/>
</dbReference>
<evidence type="ECO:0000256" key="2">
    <source>
        <dbReference type="ARBA" id="ARBA00022448"/>
    </source>
</evidence>
<feature type="transmembrane region" description="Helical" evidence="6">
    <location>
        <begin position="451"/>
        <end position="469"/>
    </location>
</feature>
<keyword evidence="2" id="KW-0813">Transport</keyword>
<feature type="transmembrane region" description="Helical" evidence="6">
    <location>
        <begin position="278"/>
        <end position="302"/>
    </location>
</feature>
<feature type="transmembrane region" description="Helical" evidence="6">
    <location>
        <begin position="93"/>
        <end position="120"/>
    </location>
</feature>
<gene>
    <name evidence="8" type="ordered locus">CKR_1385</name>
</gene>
<evidence type="ECO:0000259" key="7">
    <source>
        <dbReference type="PROSITE" id="PS50850"/>
    </source>
</evidence>
<dbReference type="CDD" id="cd17321">
    <property type="entry name" value="MFS_MMR_MDR_like"/>
    <property type="match status" value="1"/>
</dbReference>
<feature type="transmembrane region" description="Helical" evidence="6">
    <location>
        <begin position="26"/>
        <end position="50"/>
    </location>
</feature>
<comment type="subcellular location">
    <subcellularLocation>
        <location evidence="1">Cell membrane</location>
        <topology evidence="1">Multi-pass membrane protein</topology>
    </subcellularLocation>
</comment>
<name>B9E1R1_CLOK1</name>
<evidence type="ECO:0000256" key="6">
    <source>
        <dbReference type="SAM" id="Phobius"/>
    </source>
</evidence>
<dbReference type="PROSITE" id="PS50850">
    <property type="entry name" value="MFS"/>
    <property type="match status" value="1"/>
</dbReference>
<dbReference type="InterPro" id="IPR036259">
    <property type="entry name" value="MFS_trans_sf"/>
</dbReference>
<dbReference type="InterPro" id="IPR011701">
    <property type="entry name" value="MFS"/>
</dbReference>
<dbReference type="EMBL" id="AP009049">
    <property type="protein sequence ID" value="BAH06436.1"/>
    <property type="molecule type" value="Genomic_DNA"/>
</dbReference>
<feature type="transmembrane region" description="Helical" evidence="6">
    <location>
        <begin position="341"/>
        <end position="361"/>
    </location>
</feature>
<evidence type="ECO:0000256" key="5">
    <source>
        <dbReference type="ARBA" id="ARBA00023136"/>
    </source>
</evidence>
<dbReference type="HOGENOM" id="CLU_000960_28_3_9"/>
<feature type="transmembrane region" description="Helical" evidence="6">
    <location>
        <begin position="314"/>
        <end position="334"/>
    </location>
</feature>
<dbReference type="Gene3D" id="1.20.1250.20">
    <property type="entry name" value="MFS general substrate transporter like domains"/>
    <property type="match status" value="1"/>
</dbReference>
<dbReference type="Gene3D" id="1.20.1720.10">
    <property type="entry name" value="Multidrug resistance protein D"/>
    <property type="match status" value="1"/>
</dbReference>
<evidence type="ECO:0000256" key="3">
    <source>
        <dbReference type="ARBA" id="ARBA00022692"/>
    </source>
</evidence>
<feature type="transmembrane region" description="Helical" evidence="6">
    <location>
        <begin position="213"/>
        <end position="232"/>
    </location>
</feature>
<feature type="transmembrane region" description="Helical" evidence="6">
    <location>
        <begin position="238"/>
        <end position="257"/>
    </location>
</feature>
<dbReference type="PANTHER" id="PTHR42718">
    <property type="entry name" value="MAJOR FACILITATOR SUPERFAMILY MULTIDRUG TRANSPORTER MFSC"/>
    <property type="match status" value="1"/>
</dbReference>
<evidence type="ECO:0000313" key="8">
    <source>
        <dbReference type="EMBL" id="BAH06436.1"/>
    </source>
</evidence>
<evidence type="ECO:0000313" key="9">
    <source>
        <dbReference type="Proteomes" id="UP000007969"/>
    </source>
</evidence>
<proteinExistence type="predicted"/>
<feature type="transmembrane region" description="Helical" evidence="6">
    <location>
        <begin position="126"/>
        <end position="145"/>
    </location>
</feature>
<keyword evidence="3 6" id="KW-0812">Transmembrane</keyword>
<organism evidence="8 9">
    <name type="scientific">Clostridium kluyveri (strain NBRC 12016)</name>
    <dbReference type="NCBI Taxonomy" id="583346"/>
    <lineage>
        <taxon>Bacteria</taxon>
        <taxon>Bacillati</taxon>
        <taxon>Bacillota</taxon>
        <taxon>Clostridia</taxon>
        <taxon>Eubacteriales</taxon>
        <taxon>Clostridiaceae</taxon>
        <taxon>Clostridium</taxon>
    </lineage>
</organism>
<feature type="transmembrane region" description="Helical" evidence="6">
    <location>
        <begin position="157"/>
        <end position="177"/>
    </location>
</feature>
<dbReference type="KEGG" id="ckr:CKR_1385"/>
<dbReference type="PANTHER" id="PTHR42718:SF9">
    <property type="entry name" value="MAJOR FACILITATOR SUPERFAMILY MULTIDRUG TRANSPORTER MFSC"/>
    <property type="match status" value="1"/>
</dbReference>
<dbReference type="SUPFAM" id="SSF103473">
    <property type="entry name" value="MFS general substrate transporter"/>
    <property type="match status" value="1"/>
</dbReference>
<dbReference type="AlphaFoldDB" id="B9E1R1"/>
<dbReference type="InterPro" id="IPR020846">
    <property type="entry name" value="MFS_dom"/>
</dbReference>
<dbReference type="Pfam" id="PF07690">
    <property type="entry name" value="MFS_1"/>
    <property type="match status" value="1"/>
</dbReference>
<evidence type="ECO:0000256" key="1">
    <source>
        <dbReference type="ARBA" id="ARBA00004651"/>
    </source>
</evidence>
<keyword evidence="5 6" id="KW-0472">Membrane</keyword>
<sequence length="480" mass="51794">MKKKEITSNNFKEVVNMERSNSQTRITLVIVMITSFITPFISNAINLAIPSIGIEFGGNQNLLNWVVCGFLLSSAAFLLPFGRLADQFGRKKIFLIGMIFLAASSLACALATSLVALVYFRILQGIASAMIFSNSMAILTSVVPPESRGKALGLNAAATYIGLSCGPVLGGLITSVFTWRGVFYFNLLIALIIIVMTVWKLKGEWIGIATKFDIWGIILCIAAQVLLLFGLTALTNGLLYQVSFAVGILLLIVFFLYEKNHSNPLIPIESIIKNRPFVFSNLATLINYSATFALSFMLSLYLQTALKIDTATSGLILLVQPIIMAVLSPVTGTLSDKIKPAVLASLGMGISALGLFFFIFLSTQTPIVMIILNLAFIGLGFALFSSPNTNAIMSSVDRTLYGVASSIMGNMRLLGQSISIAIISLITSILMRNLSIGSAGYVDQLMLSLRTAFIIFVVLCVLGVLASLARGEVNREAEEN</sequence>
<accession>B9E1R1</accession>
<keyword evidence="4 6" id="KW-1133">Transmembrane helix</keyword>
<protein>
    <recommendedName>
        <fullName evidence="7">Major facilitator superfamily (MFS) profile domain-containing protein</fullName>
    </recommendedName>
</protein>
<feature type="transmembrane region" description="Helical" evidence="6">
    <location>
        <begin position="413"/>
        <end position="431"/>
    </location>
</feature>
<dbReference type="Proteomes" id="UP000007969">
    <property type="component" value="Chromosome"/>
</dbReference>
<feature type="transmembrane region" description="Helical" evidence="6">
    <location>
        <begin position="62"/>
        <end position="81"/>
    </location>
</feature>
<dbReference type="GO" id="GO:0005886">
    <property type="term" value="C:plasma membrane"/>
    <property type="evidence" value="ECO:0007669"/>
    <property type="project" value="UniProtKB-SubCell"/>
</dbReference>
<feature type="transmembrane region" description="Helical" evidence="6">
    <location>
        <begin position="367"/>
        <end position="384"/>
    </location>
</feature>
<feature type="domain" description="Major facilitator superfamily (MFS) profile" evidence="7">
    <location>
        <begin position="27"/>
        <end position="475"/>
    </location>
</feature>
<feature type="transmembrane region" description="Helical" evidence="6">
    <location>
        <begin position="183"/>
        <end position="201"/>
    </location>
</feature>